<evidence type="ECO:0000256" key="3">
    <source>
        <dbReference type="ARBA" id="ARBA00022654"/>
    </source>
</evidence>
<dbReference type="InterPro" id="IPR016181">
    <property type="entry name" value="Acyl_CoA_acyltransferase"/>
</dbReference>
<evidence type="ECO:0000256" key="6">
    <source>
        <dbReference type="ARBA" id="ARBA00022929"/>
    </source>
</evidence>
<dbReference type="PANTHER" id="PTHR39322">
    <property type="entry name" value="ACYL-HOMOSERINE-LACTONE SYNTHASE"/>
    <property type="match status" value="1"/>
</dbReference>
<keyword evidence="4 9" id="KW-0808">Transferase</keyword>
<dbReference type="OrthoDB" id="6023281at2"/>
<dbReference type="Proteomes" id="UP000031535">
    <property type="component" value="Unassembled WGS sequence"/>
</dbReference>
<evidence type="ECO:0000256" key="8">
    <source>
        <dbReference type="PROSITE-ProRule" id="PRU00533"/>
    </source>
</evidence>
<sequence>MHMEEHTLSSMSDSLRLSLGQYRYQQFVEKLGWQLPLPPDAPGCEWDAYDHAQARYLLALNPARELIGCARLIPTTAPNLLDGVFGHTCAEGVPASALIWEMTRFTTSTPELAMPLFWKCLETAHHAGAEYIVGIVSKIMERYYRKNGVHYERLGAMIRHQDEQIVAIQLPTERKRHFSSLAPAFFVPEALKQIA</sequence>
<keyword evidence="6 8" id="KW-0071">Autoinducer synthesis</keyword>
<dbReference type="Pfam" id="PF00765">
    <property type="entry name" value="Autoind_synth"/>
    <property type="match status" value="1"/>
</dbReference>
<dbReference type="PROSITE" id="PS00949">
    <property type="entry name" value="AUTOINDUCER_SYNTH_1"/>
    <property type="match status" value="1"/>
</dbReference>
<evidence type="ECO:0000256" key="7">
    <source>
        <dbReference type="ARBA" id="ARBA00048576"/>
    </source>
</evidence>
<dbReference type="AlphaFoldDB" id="A0A0C2EP80"/>
<comment type="caution">
    <text evidence="10">The sequence shown here is derived from an EMBL/GenBank/DDBJ whole genome shotgun (WGS) entry which is preliminary data.</text>
</comment>
<organism evidence="10 11">
    <name type="scientific">Pseudomonas batumici</name>
    <dbReference type="NCBI Taxonomy" id="226910"/>
    <lineage>
        <taxon>Bacteria</taxon>
        <taxon>Pseudomonadati</taxon>
        <taxon>Pseudomonadota</taxon>
        <taxon>Gammaproteobacteria</taxon>
        <taxon>Pseudomonadales</taxon>
        <taxon>Pseudomonadaceae</taxon>
        <taxon>Pseudomonas</taxon>
    </lineage>
</organism>
<dbReference type="InterPro" id="IPR001690">
    <property type="entry name" value="Autoind_synthase"/>
</dbReference>
<evidence type="ECO:0000313" key="11">
    <source>
        <dbReference type="Proteomes" id="UP000031535"/>
    </source>
</evidence>
<dbReference type="PROSITE" id="PS51187">
    <property type="entry name" value="AUTOINDUCER_SYNTH_2"/>
    <property type="match status" value="1"/>
</dbReference>
<keyword evidence="5 9" id="KW-0949">S-adenosyl-L-methionine</keyword>
<dbReference type="GO" id="GO:0061579">
    <property type="term" value="F:N-acyl homoserine lactone synthase activity"/>
    <property type="evidence" value="ECO:0007669"/>
    <property type="project" value="UniProtKB-UniRule"/>
</dbReference>
<dbReference type="GO" id="GO:0007165">
    <property type="term" value="P:signal transduction"/>
    <property type="evidence" value="ECO:0007669"/>
    <property type="project" value="TreeGrafter"/>
</dbReference>
<dbReference type="EC" id="2.3.1.184" evidence="1 9"/>
<gene>
    <name evidence="10" type="ORF">UCMB321_5803</name>
</gene>
<dbReference type="SUPFAM" id="SSF55729">
    <property type="entry name" value="Acyl-CoA N-acyltransferases (Nat)"/>
    <property type="match status" value="1"/>
</dbReference>
<comment type="catalytic activity">
    <reaction evidence="7 9">
        <text>a fatty acyl-[ACP] + S-adenosyl-L-methionine = an N-acyl-L-homoserine lactone + S-methyl-5'-thioadenosine + holo-[ACP] + H(+)</text>
        <dbReference type="Rhea" id="RHEA:10096"/>
        <dbReference type="Rhea" id="RHEA-COMP:9685"/>
        <dbReference type="Rhea" id="RHEA-COMP:14125"/>
        <dbReference type="ChEBI" id="CHEBI:15378"/>
        <dbReference type="ChEBI" id="CHEBI:17509"/>
        <dbReference type="ChEBI" id="CHEBI:55474"/>
        <dbReference type="ChEBI" id="CHEBI:59789"/>
        <dbReference type="ChEBI" id="CHEBI:64479"/>
        <dbReference type="ChEBI" id="CHEBI:138651"/>
        <dbReference type="EC" id="2.3.1.184"/>
    </reaction>
</comment>
<keyword evidence="11" id="KW-1185">Reference proteome</keyword>
<dbReference type="Gene3D" id="3.40.630.30">
    <property type="match status" value="1"/>
</dbReference>
<comment type="similarity">
    <text evidence="8 9">Belongs to the autoinducer synthase family.</text>
</comment>
<accession>A0A0C2EP80</accession>
<dbReference type="PANTHER" id="PTHR39322:SF1">
    <property type="entry name" value="ISOVALERYL-HOMOSERINE LACTONE SYNTHASE"/>
    <property type="match status" value="1"/>
</dbReference>
<dbReference type="PRINTS" id="PR01549">
    <property type="entry name" value="AUTOINDCRSYN"/>
</dbReference>
<dbReference type="EMBL" id="JXDG01000126">
    <property type="protein sequence ID" value="KIH80458.1"/>
    <property type="molecule type" value="Genomic_DNA"/>
</dbReference>
<proteinExistence type="inferred from homology"/>
<protein>
    <recommendedName>
        <fullName evidence="2 9">Acyl-homoserine-lactone synthase</fullName>
        <ecNumber evidence="1 9">2.3.1.184</ecNumber>
    </recommendedName>
    <alternativeName>
        <fullName evidence="9">Autoinducer synthesis protein</fullName>
    </alternativeName>
</protein>
<dbReference type="RefSeq" id="WP_040072135.1">
    <property type="nucleotide sequence ID" value="NZ_JXDG01000126.1"/>
</dbReference>
<name>A0A0C2EP80_9PSED</name>
<dbReference type="STRING" id="226910.UCMB321_5803"/>
<evidence type="ECO:0000256" key="2">
    <source>
        <dbReference type="ARBA" id="ARBA00018768"/>
    </source>
</evidence>
<evidence type="ECO:0000256" key="1">
    <source>
        <dbReference type="ARBA" id="ARBA00012340"/>
    </source>
</evidence>
<dbReference type="GO" id="GO:0009372">
    <property type="term" value="P:quorum sensing"/>
    <property type="evidence" value="ECO:0007669"/>
    <property type="project" value="UniProtKB-UniRule"/>
</dbReference>
<evidence type="ECO:0000313" key="10">
    <source>
        <dbReference type="EMBL" id="KIH80458.1"/>
    </source>
</evidence>
<evidence type="ECO:0000256" key="5">
    <source>
        <dbReference type="ARBA" id="ARBA00022691"/>
    </source>
</evidence>
<dbReference type="PATRIC" id="fig|226910.6.peg.5790"/>
<keyword evidence="3 8" id="KW-0673">Quorum sensing</keyword>
<evidence type="ECO:0000256" key="9">
    <source>
        <dbReference type="RuleBase" id="RU361135"/>
    </source>
</evidence>
<reference evidence="10 11" key="1">
    <citation type="submission" date="2015-01" db="EMBL/GenBank/DDBJ databases">
        <title>Complete genome of Pseudomonas batumici UCM B-321 producer of the batumin antibiotic with strong antistaphilococcal and potential anticancer activity.</title>
        <authorList>
            <person name="Klochko V.V."/>
            <person name="Zelena L.B."/>
            <person name="Elena K.A."/>
            <person name="Reva O.N."/>
        </authorList>
    </citation>
    <scope>NUCLEOTIDE SEQUENCE [LARGE SCALE GENOMIC DNA]</scope>
    <source>
        <strain evidence="10 11">UCM B-321</strain>
    </source>
</reference>
<evidence type="ECO:0000256" key="4">
    <source>
        <dbReference type="ARBA" id="ARBA00022679"/>
    </source>
</evidence>
<dbReference type="InterPro" id="IPR018311">
    <property type="entry name" value="Autoind_synth_CS"/>
</dbReference>